<evidence type="ECO:0000259" key="2">
    <source>
        <dbReference type="PROSITE" id="PS50836"/>
    </source>
</evidence>
<dbReference type="PANTHER" id="PTHR10157:SF23">
    <property type="entry name" value="MOXD1 HOMOLOG 1"/>
    <property type="match status" value="1"/>
</dbReference>
<feature type="non-terminal residue" evidence="3">
    <location>
        <position position="137"/>
    </location>
</feature>
<dbReference type="InterPro" id="IPR045266">
    <property type="entry name" value="DOH_DOMON"/>
</dbReference>
<dbReference type="EMBL" id="CAJVCH010350237">
    <property type="protein sequence ID" value="CAG7815673.1"/>
    <property type="molecule type" value="Genomic_DNA"/>
</dbReference>
<dbReference type="GO" id="GO:0005507">
    <property type="term" value="F:copper ion binding"/>
    <property type="evidence" value="ECO:0007669"/>
    <property type="project" value="TreeGrafter"/>
</dbReference>
<dbReference type="PROSITE" id="PS50836">
    <property type="entry name" value="DOMON"/>
    <property type="match status" value="1"/>
</dbReference>
<comment type="caution">
    <text evidence="3">The sequence shown here is derived from an EMBL/GenBank/DDBJ whole genome shotgun (WGS) entry which is preliminary data.</text>
</comment>
<dbReference type="AlphaFoldDB" id="A0A8J2L4Y5"/>
<dbReference type="OrthoDB" id="10003276at2759"/>
<dbReference type="Proteomes" id="UP000708208">
    <property type="component" value="Unassembled WGS sequence"/>
</dbReference>
<evidence type="ECO:0000313" key="3">
    <source>
        <dbReference type="EMBL" id="CAG7815673.1"/>
    </source>
</evidence>
<dbReference type="GO" id="GO:0042420">
    <property type="term" value="P:dopamine catabolic process"/>
    <property type="evidence" value="ECO:0007669"/>
    <property type="project" value="TreeGrafter"/>
</dbReference>
<keyword evidence="1" id="KW-0732">Signal</keyword>
<keyword evidence="4" id="KW-1185">Reference proteome</keyword>
<proteinExistence type="predicted"/>
<dbReference type="CDD" id="cd09631">
    <property type="entry name" value="DOMON_DOH"/>
    <property type="match status" value="1"/>
</dbReference>
<dbReference type="PANTHER" id="PTHR10157">
    <property type="entry name" value="DOPAMINE BETA HYDROXYLASE RELATED"/>
    <property type="match status" value="1"/>
</dbReference>
<sequence length="137" mass="15002">MKLSKTLLFTLLVYVNISPGLLLTINRSQNLDTDYQVSWSVDLTSEIINFVVTAQTTGYVGFGLSRAGGMKNADIVIGGVQDGLPYFADYHAVRNGMPDIDSSQDWTLISASENSTHTMLSFTRALNTCDKEDVSIN</sequence>
<dbReference type="GO" id="GO:0030667">
    <property type="term" value="C:secretory granule membrane"/>
    <property type="evidence" value="ECO:0007669"/>
    <property type="project" value="TreeGrafter"/>
</dbReference>
<organism evidence="3 4">
    <name type="scientific">Allacma fusca</name>
    <dbReference type="NCBI Taxonomy" id="39272"/>
    <lineage>
        <taxon>Eukaryota</taxon>
        <taxon>Metazoa</taxon>
        <taxon>Ecdysozoa</taxon>
        <taxon>Arthropoda</taxon>
        <taxon>Hexapoda</taxon>
        <taxon>Collembola</taxon>
        <taxon>Symphypleona</taxon>
        <taxon>Sminthuridae</taxon>
        <taxon>Allacma</taxon>
    </lineage>
</organism>
<dbReference type="Pfam" id="PF03351">
    <property type="entry name" value="DOMON"/>
    <property type="match status" value="1"/>
</dbReference>
<evidence type="ECO:0000256" key="1">
    <source>
        <dbReference type="SAM" id="SignalP"/>
    </source>
</evidence>
<feature type="domain" description="DOMON" evidence="2">
    <location>
        <begin position="33"/>
        <end position="137"/>
    </location>
</feature>
<dbReference type="GO" id="GO:0005615">
    <property type="term" value="C:extracellular space"/>
    <property type="evidence" value="ECO:0007669"/>
    <property type="project" value="TreeGrafter"/>
</dbReference>
<gene>
    <name evidence="3" type="ORF">AFUS01_LOCUS26338</name>
</gene>
<protein>
    <recommendedName>
        <fullName evidence="2">DOMON domain-containing protein</fullName>
    </recommendedName>
</protein>
<name>A0A8J2L4Y5_9HEXA</name>
<feature type="chain" id="PRO_5035250551" description="DOMON domain-containing protein" evidence="1">
    <location>
        <begin position="23"/>
        <end position="137"/>
    </location>
</feature>
<dbReference type="GO" id="GO:0042421">
    <property type="term" value="P:norepinephrine biosynthetic process"/>
    <property type="evidence" value="ECO:0007669"/>
    <property type="project" value="TreeGrafter"/>
</dbReference>
<dbReference type="InterPro" id="IPR005018">
    <property type="entry name" value="DOMON_domain"/>
</dbReference>
<reference evidence="3" key="1">
    <citation type="submission" date="2021-06" db="EMBL/GenBank/DDBJ databases">
        <authorList>
            <person name="Hodson N. C."/>
            <person name="Mongue J. A."/>
            <person name="Jaron S. K."/>
        </authorList>
    </citation>
    <scope>NUCLEOTIDE SEQUENCE</scope>
</reference>
<evidence type="ECO:0000313" key="4">
    <source>
        <dbReference type="Proteomes" id="UP000708208"/>
    </source>
</evidence>
<accession>A0A8J2L4Y5</accession>
<feature type="signal peptide" evidence="1">
    <location>
        <begin position="1"/>
        <end position="22"/>
    </location>
</feature>
<dbReference type="InterPro" id="IPR000945">
    <property type="entry name" value="DBH-like"/>
</dbReference>
<dbReference type="GO" id="GO:0006589">
    <property type="term" value="P:octopamine biosynthetic process"/>
    <property type="evidence" value="ECO:0007669"/>
    <property type="project" value="TreeGrafter"/>
</dbReference>
<dbReference type="GO" id="GO:0004500">
    <property type="term" value="F:dopamine beta-monooxygenase activity"/>
    <property type="evidence" value="ECO:0007669"/>
    <property type="project" value="InterPro"/>
</dbReference>
<dbReference type="SMART" id="SM00664">
    <property type="entry name" value="DoH"/>
    <property type="match status" value="1"/>
</dbReference>